<feature type="transmembrane region" description="Helical" evidence="8">
    <location>
        <begin position="97"/>
        <end position="121"/>
    </location>
</feature>
<keyword evidence="7 8" id="KW-0472">Membrane</keyword>
<dbReference type="GO" id="GO:0005886">
    <property type="term" value="C:plasma membrane"/>
    <property type="evidence" value="ECO:0007669"/>
    <property type="project" value="UniProtKB-SubCell"/>
</dbReference>
<feature type="transmembrane region" description="Helical" evidence="8">
    <location>
        <begin position="184"/>
        <end position="210"/>
    </location>
</feature>
<evidence type="ECO:0000256" key="8">
    <source>
        <dbReference type="SAM" id="Phobius"/>
    </source>
</evidence>
<gene>
    <name evidence="9" type="ORF">SAMN02745196_01820</name>
</gene>
<sequence length="393" mass="43887">MFKKLKIEKRYITYGILVLVFGLLLLIGYKVINNSGNILMSLEAIFRNFFIIIAPIFYGFILSYLLFRPVLYVQRLFIKLYERASEKKASESIESAFRILSIVIVLAIIIGTIILIINFVLPPIIENIKVLLGKLPQYKEQINLWLQEVATQLNENNIEVQSTGQVADKIVNKVSFLSDKFLSFIAKGIIDLSSFVLNSVLTAIFTFYFLKDKESLFGNFRRIRDVLMPGKVGRAVTIFFRDLDEVVGKFLIAEIFDCIIVGIVSTILLVIIKHPFAILIGFMAGVTNIIPFVGPVIGAALAFGLGVFTSFGLGVAGAILLLLYQQVDGNFIQPKIVGDKIGLSPIWILIVVLIGGNYFGAMGMILSMPIAGLIKIYFNRYAAHKRVVNDNKL</sequence>
<feature type="transmembrane region" description="Helical" evidence="8">
    <location>
        <begin position="44"/>
        <end position="67"/>
    </location>
</feature>
<feature type="transmembrane region" description="Helical" evidence="8">
    <location>
        <begin position="301"/>
        <end position="325"/>
    </location>
</feature>
<keyword evidence="3" id="KW-0813">Transport</keyword>
<keyword evidence="6 8" id="KW-1133">Transmembrane helix</keyword>
<feature type="transmembrane region" description="Helical" evidence="8">
    <location>
        <begin position="276"/>
        <end position="294"/>
    </location>
</feature>
<keyword evidence="5 8" id="KW-0812">Transmembrane</keyword>
<dbReference type="InterPro" id="IPR002549">
    <property type="entry name" value="AI-2E-like"/>
</dbReference>
<proteinExistence type="inferred from homology"/>
<dbReference type="PANTHER" id="PTHR21716:SF53">
    <property type="entry name" value="PERMEASE PERM-RELATED"/>
    <property type="match status" value="1"/>
</dbReference>
<evidence type="ECO:0000256" key="5">
    <source>
        <dbReference type="ARBA" id="ARBA00022692"/>
    </source>
</evidence>
<feature type="transmembrane region" description="Helical" evidence="8">
    <location>
        <begin position="345"/>
        <end position="378"/>
    </location>
</feature>
<evidence type="ECO:0000256" key="6">
    <source>
        <dbReference type="ARBA" id="ARBA00022989"/>
    </source>
</evidence>
<evidence type="ECO:0000256" key="3">
    <source>
        <dbReference type="ARBA" id="ARBA00022448"/>
    </source>
</evidence>
<protein>
    <submittedName>
        <fullName evidence="9">Predicted PurR-regulated permease PerM</fullName>
    </submittedName>
</protein>
<organism evidence="9 10">
    <name type="scientific">Clostridium collagenovorans DSM 3089</name>
    <dbReference type="NCBI Taxonomy" id="1121306"/>
    <lineage>
        <taxon>Bacteria</taxon>
        <taxon>Bacillati</taxon>
        <taxon>Bacillota</taxon>
        <taxon>Clostridia</taxon>
        <taxon>Eubacteriales</taxon>
        <taxon>Clostridiaceae</taxon>
        <taxon>Clostridium</taxon>
    </lineage>
</organism>
<reference evidence="9 10" key="1">
    <citation type="submission" date="2016-11" db="EMBL/GenBank/DDBJ databases">
        <authorList>
            <person name="Jaros S."/>
            <person name="Januszkiewicz K."/>
            <person name="Wedrychowicz H."/>
        </authorList>
    </citation>
    <scope>NUCLEOTIDE SEQUENCE [LARGE SCALE GENOMIC DNA]</scope>
    <source>
        <strain evidence="9 10">DSM 3089</strain>
    </source>
</reference>
<keyword evidence="10" id="KW-1185">Reference proteome</keyword>
<dbReference type="Pfam" id="PF01594">
    <property type="entry name" value="AI-2E_transport"/>
    <property type="match status" value="1"/>
</dbReference>
<evidence type="ECO:0000256" key="4">
    <source>
        <dbReference type="ARBA" id="ARBA00022475"/>
    </source>
</evidence>
<name>A0A1M5WRE0_9CLOT</name>
<comment type="subcellular location">
    <subcellularLocation>
        <location evidence="1">Cell membrane</location>
        <topology evidence="1">Multi-pass membrane protein</topology>
    </subcellularLocation>
</comment>
<evidence type="ECO:0000256" key="7">
    <source>
        <dbReference type="ARBA" id="ARBA00023136"/>
    </source>
</evidence>
<dbReference type="Proteomes" id="UP000184526">
    <property type="component" value="Unassembled WGS sequence"/>
</dbReference>
<evidence type="ECO:0000256" key="2">
    <source>
        <dbReference type="ARBA" id="ARBA00009773"/>
    </source>
</evidence>
<feature type="transmembrane region" description="Helical" evidence="8">
    <location>
        <begin position="12"/>
        <end position="32"/>
    </location>
</feature>
<evidence type="ECO:0000313" key="10">
    <source>
        <dbReference type="Proteomes" id="UP000184526"/>
    </source>
</evidence>
<accession>A0A1M5WRE0</accession>
<feature type="transmembrane region" description="Helical" evidence="8">
    <location>
        <begin position="250"/>
        <end position="270"/>
    </location>
</feature>
<keyword evidence="4" id="KW-1003">Cell membrane</keyword>
<dbReference type="EMBL" id="FQXP01000006">
    <property type="protein sequence ID" value="SHH90195.1"/>
    <property type="molecule type" value="Genomic_DNA"/>
</dbReference>
<comment type="similarity">
    <text evidence="2">Belongs to the autoinducer-2 exporter (AI-2E) (TC 2.A.86) family.</text>
</comment>
<dbReference type="GO" id="GO:0055085">
    <property type="term" value="P:transmembrane transport"/>
    <property type="evidence" value="ECO:0007669"/>
    <property type="project" value="TreeGrafter"/>
</dbReference>
<dbReference type="OrthoDB" id="9793390at2"/>
<dbReference type="AlphaFoldDB" id="A0A1M5WRE0"/>
<dbReference type="PANTHER" id="PTHR21716">
    <property type="entry name" value="TRANSMEMBRANE PROTEIN"/>
    <property type="match status" value="1"/>
</dbReference>
<evidence type="ECO:0000313" key="9">
    <source>
        <dbReference type="EMBL" id="SHH90195.1"/>
    </source>
</evidence>
<dbReference type="RefSeq" id="WP_072831707.1">
    <property type="nucleotide sequence ID" value="NZ_FQXP01000006.1"/>
</dbReference>
<evidence type="ECO:0000256" key="1">
    <source>
        <dbReference type="ARBA" id="ARBA00004651"/>
    </source>
</evidence>